<name>A0A564ZDN7_HYMDI</name>
<accession>A0A564ZDN7</accession>
<evidence type="ECO:0000313" key="2">
    <source>
        <dbReference type="Proteomes" id="UP000321570"/>
    </source>
</evidence>
<feature type="non-terminal residue" evidence="1">
    <location>
        <position position="64"/>
    </location>
</feature>
<proteinExistence type="predicted"/>
<gene>
    <name evidence="1" type="ORF">WMSIL1_LOCUS14658</name>
</gene>
<dbReference type="AlphaFoldDB" id="A0A564ZDN7"/>
<sequence length="64" mass="6695">PGSFGKQASLAVVAETVSGHSSNRLFFQDRNSGTSYLTDSGAEISVFPSTPANRNSSDHPLILA</sequence>
<evidence type="ECO:0008006" key="3">
    <source>
        <dbReference type="Google" id="ProtNLM"/>
    </source>
</evidence>
<feature type="non-terminal residue" evidence="1">
    <location>
        <position position="1"/>
    </location>
</feature>
<dbReference type="Proteomes" id="UP000321570">
    <property type="component" value="Unassembled WGS sequence"/>
</dbReference>
<keyword evidence="2" id="KW-1185">Reference proteome</keyword>
<reference evidence="1 2" key="1">
    <citation type="submission" date="2019-07" db="EMBL/GenBank/DDBJ databases">
        <authorList>
            <person name="Jastrzebski P J."/>
            <person name="Paukszto L."/>
            <person name="Jastrzebski P J."/>
        </authorList>
    </citation>
    <scope>NUCLEOTIDE SEQUENCE [LARGE SCALE GENOMIC DNA]</scope>
    <source>
        <strain evidence="1 2">WMS-il1</strain>
    </source>
</reference>
<protein>
    <recommendedName>
        <fullName evidence="3">Peptidase A2 domain-containing protein</fullName>
    </recommendedName>
</protein>
<dbReference type="EMBL" id="CABIJS010000712">
    <property type="protein sequence ID" value="VUZ57163.1"/>
    <property type="molecule type" value="Genomic_DNA"/>
</dbReference>
<organism evidence="1 2">
    <name type="scientific">Hymenolepis diminuta</name>
    <name type="common">Rat tapeworm</name>
    <dbReference type="NCBI Taxonomy" id="6216"/>
    <lineage>
        <taxon>Eukaryota</taxon>
        <taxon>Metazoa</taxon>
        <taxon>Spiralia</taxon>
        <taxon>Lophotrochozoa</taxon>
        <taxon>Platyhelminthes</taxon>
        <taxon>Cestoda</taxon>
        <taxon>Eucestoda</taxon>
        <taxon>Cyclophyllidea</taxon>
        <taxon>Hymenolepididae</taxon>
        <taxon>Hymenolepis</taxon>
    </lineage>
</organism>
<evidence type="ECO:0000313" key="1">
    <source>
        <dbReference type="EMBL" id="VUZ57163.1"/>
    </source>
</evidence>